<dbReference type="PANTHER" id="PTHR42798:SF7">
    <property type="entry name" value="ALPHA-D-RIBOSE 1-METHYLPHOSPHONATE 5-TRIPHOSPHATE SYNTHASE SUBUNIT PHNL"/>
    <property type="match status" value="1"/>
</dbReference>
<dbReference type="SUPFAM" id="SSF52540">
    <property type="entry name" value="P-loop containing nucleoside triphosphate hydrolases"/>
    <property type="match status" value="1"/>
</dbReference>
<evidence type="ECO:0000259" key="5">
    <source>
        <dbReference type="PROSITE" id="PS50893"/>
    </source>
</evidence>
<dbReference type="RefSeq" id="WP_033059225.1">
    <property type="nucleotide sequence ID" value="NZ_CP009225.1"/>
</dbReference>
<dbReference type="KEGG" id="cld:CLSPO_c15810"/>
<dbReference type="InterPro" id="IPR017911">
    <property type="entry name" value="MacB-like_ATP-bd"/>
</dbReference>
<dbReference type="InterPro" id="IPR003439">
    <property type="entry name" value="ABC_transporter-like_ATP-bd"/>
</dbReference>
<reference evidence="6 8" key="2">
    <citation type="journal article" date="2015" name="PLoS ONE">
        <title>A universal mariner transposon system for forward genetic studies in the genus clostridium.</title>
        <authorList>
            <person name="Zhang Y."/>
            <person name="Grosse-Honebrink A."/>
            <person name="Minton N.P."/>
        </authorList>
    </citation>
    <scope>NUCLEOTIDE SEQUENCE [LARGE SCALE GENOMIC DNA]</scope>
    <source>
        <strain evidence="6 8">NCIMB 10696</strain>
    </source>
</reference>
<reference evidence="7 9" key="3">
    <citation type="submission" date="2019-04" db="EMBL/GenBank/DDBJ databases">
        <title>Genome sequencing of Clostridium botulinum Groups I-IV and Clostridium butyricum.</title>
        <authorList>
            <person name="Brunt J."/>
            <person name="Van Vliet A.H.M."/>
            <person name="Stringer S.C."/>
            <person name="Carter A.T."/>
            <person name="Peck M.W."/>
        </authorList>
    </citation>
    <scope>NUCLEOTIDE SEQUENCE [LARGE SCALE GENOMIC DNA]</scope>
    <source>
        <strain evidence="7 9">IFR 18/108</strain>
    </source>
</reference>
<keyword evidence="3" id="KW-0547">Nucleotide-binding</keyword>
<evidence type="ECO:0000313" key="7">
    <source>
        <dbReference type="EMBL" id="NFR60758.1"/>
    </source>
</evidence>
<evidence type="ECO:0000256" key="3">
    <source>
        <dbReference type="ARBA" id="ARBA00022741"/>
    </source>
</evidence>
<dbReference type="FunFam" id="3.40.50.300:FF:000032">
    <property type="entry name" value="Export ABC transporter ATP-binding protein"/>
    <property type="match status" value="1"/>
</dbReference>
<protein>
    <submittedName>
        <fullName evidence="7">ABC transporter ATP-binding protein</fullName>
    </submittedName>
    <submittedName>
        <fullName evidence="6">ABC transporter-like protein</fullName>
    </submittedName>
</protein>
<dbReference type="Proteomes" id="UP000486601">
    <property type="component" value="Unassembled WGS sequence"/>
</dbReference>
<dbReference type="CDD" id="cd03255">
    <property type="entry name" value="ABC_MJ0796_LolCDE_FtsE"/>
    <property type="match status" value="1"/>
</dbReference>
<dbReference type="AlphaFoldDB" id="A0A7X5P7P4"/>
<proteinExistence type="inferred from homology"/>
<sequence length="255" mass="28550">MEVLNIKNLRKVYGSKFGRVKYTALDNINLKVNKGEFVAIMGPSGSGKTTFLNVISTIDNPTSGSVFIDGIDIRKIKEPNLSYFRREKLSFIFQDFNLLDNMTLKENVVLPLALSKVPYGTIHERLENISLKLGIKEILNKHPYEVSGGQKQRVAAARAIITEPSLILADEPTGSLDSKSAKKLLNCLKDLNDNDTTILMVTHDAFAASYCKRIIFIKDGKLFNEIYRGDMGRKDFYQNIIRILSTIGGDVDDIV</sequence>
<dbReference type="GO" id="GO:0005524">
    <property type="term" value="F:ATP binding"/>
    <property type="evidence" value="ECO:0007669"/>
    <property type="project" value="UniProtKB-KW"/>
</dbReference>
<evidence type="ECO:0000313" key="6">
    <source>
        <dbReference type="EMBL" id="AKC62301.1"/>
    </source>
</evidence>
<dbReference type="InterPro" id="IPR027417">
    <property type="entry name" value="P-loop_NTPase"/>
</dbReference>
<evidence type="ECO:0000313" key="9">
    <source>
        <dbReference type="Proteomes" id="UP000486601"/>
    </source>
</evidence>
<evidence type="ECO:0000256" key="1">
    <source>
        <dbReference type="ARBA" id="ARBA00005417"/>
    </source>
</evidence>
<organism evidence="7 9">
    <name type="scientific">Clostridium sporogenes</name>
    <dbReference type="NCBI Taxonomy" id="1509"/>
    <lineage>
        <taxon>Bacteria</taxon>
        <taxon>Bacillati</taxon>
        <taxon>Bacillota</taxon>
        <taxon>Clostridia</taxon>
        <taxon>Eubacteriales</taxon>
        <taxon>Clostridiaceae</taxon>
        <taxon>Clostridium</taxon>
    </lineage>
</organism>
<gene>
    <name evidence="6" type="ORF">CLSPO_c15810</name>
    <name evidence="7" type="ORF">FDF70_04390</name>
</gene>
<evidence type="ECO:0000313" key="8">
    <source>
        <dbReference type="Proteomes" id="UP000033052"/>
    </source>
</evidence>
<dbReference type="Proteomes" id="UP000033052">
    <property type="component" value="Chromosome"/>
</dbReference>
<dbReference type="Pfam" id="PF00005">
    <property type="entry name" value="ABC_tran"/>
    <property type="match status" value="1"/>
</dbReference>
<accession>A0A7X5P7P4</accession>
<comment type="similarity">
    <text evidence="1">Belongs to the ABC transporter superfamily.</text>
</comment>
<dbReference type="GO" id="GO:0098796">
    <property type="term" value="C:membrane protein complex"/>
    <property type="evidence" value="ECO:0007669"/>
    <property type="project" value="UniProtKB-ARBA"/>
</dbReference>
<dbReference type="GO" id="GO:0022857">
    <property type="term" value="F:transmembrane transporter activity"/>
    <property type="evidence" value="ECO:0007669"/>
    <property type="project" value="UniProtKB-ARBA"/>
</dbReference>
<dbReference type="EMBL" id="CP009225">
    <property type="protein sequence ID" value="AKC62301.1"/>
    <property type="molecule type" value="Genomic_DNA"/>
</dbReference>
<dbReference type="GO" id="GO:0016887">
    <property type="term" value="F:ATP hydrolysis activity"/>
    <property type="evidence" value="ECO:0007669"/>
    <property type="project" value="InterPro"/>
</dbReference>
<dbReference type="PROSITE" id="PS50893">
    <property type="entry name" value="ABC_TRANSPORTER_2"/>
    <property type="match status" value="1"/>
</dbReference>
<dbReference type="Gene3D" id="3.40.50.300">
    <property type="entry name" value="P-loop containing nucleotide triphosphate hydrolases"/>
    <property type="match status" value="1"/>
</dbReference>
<keyword evidence="4 7" id="KW-0067">ATP-binding</keyword>
<name>A0A7X5P7P4_CLOSG</name>
<feature type="domain" description="ABC transporter" evidence="5">
    <location>
        <begin position="4"/>
        <end position="244"/>
    </location>
</feature>
<dbReference type="GeneID" id="92938291"/>
<reference evidence="6" key="1">
    <citation type="submission" date="2014-08" db="EMBL/GenBank/DDBJ databases">
        <authorList>
            <person name="Kubiak A."/>
            <person name="Poehlein A."/>
            <person name="Daniel R."/>
            <person name="Minton N.P."/>
        </authorList>
    </citation>
    <scope>NUCLEOTIDE SEQUENCE</scope>
    <source>
        <strain evidence="6">NCIMB 10696</strain>
    </source>
</reference>
<dbReference type="SMART" id="SM00382">
    <property type="entry name" value="AAA"/>
    <property type="match status" value="1"/>
</dbReference>
<keyword evidence="2" id="KW-0813">Transport</keyword>
<dbReference type="PANTHER" id="PTHR42798">
    <property type="entry name" value="LIPOPROTEIN-RELEASING SYSTEM ATP-BINDING PROTEIN LOLD"/>
    <property type="match status" value="1"/>
</dbReference>
<evidence type="ECO:0000256" key="2">
    <source>
        <dbReference type="ARBA" id="ARBA00022448"/>
    </source>
</evidence>
<evidence type="ECO:0000256" key="4">
    <source>
        <dbReference type="ARBA" id="ARBA00022840"/>
    </source>
</evidence>
<dbReference type="EMBL" id="SXCS01000002">
    <property type="protein sequence ID" value="NFR60758.1"/>
    <property type="molecule type" value="Genomic_DNA"/>
</dbReference>
<dbReference type="InterPro" id="IPR003593">
    <property type="entry name" value="AAA+_ATPase"/>
</dbReference>